<dbReference type="PROSITE" id="PS50977">
    <property type="entry name" value="HTH_TETR_2"/>
    <property type="match status" value="1"/>
</dbReference>
<dbReference type="Gene3D" id="1.10.10.60">
    <property type="entry name" value="Homeodomain-like"/>
    <property type="match status" value="1"/>
</dbReference>
<dbReference type="STRING" id="225324.SAMN02745126_05382"/>
<reference evidence="6" key="1">
    <citation type="submission" date="2017-02" db="EMBL/GenBank/DDBJ databases">
        <authorList>
            <person name="Varghese N."/>
            <person name="Submissions S."/>
        </authorList>
    </citation>
    <scope>NUCLEOTIDE SEQUENCE [LARGE SCALE GENOMIC DNA]</scope>
    <source>
        <strain evidence="6">ATCC 27094</strain>
    </source>
</reference>
<dbReference type="InterPro" id="IPR050109">
    <property type="entry name" value="HTH-type_TetR-like_transc_reg"/>
</dbReference>
<dbReference type="AlphaFoldDB" id="A0A1T4SZQ7"/>
<organism evidence="5 6">
    <name type="scientific">Enhydrobacter aerosaccus</name>
    <dbReference type="NCBI Taxonomy" id="225324"/>
    <lineage>
        <taxon>Bacteria</taxon>
        <taxon>Pseudomonadati</taxon>
        <taxon>Pseudomonadota</taxon>
        <taxon>Alphaproteobacteria</taxon>
        <taxon>Hyphomicrobiales</taxon>
        <taxon>Enhydrobacter</taxon>
    </lineage>
</organism>
<evidence type="ECO:0000259" key="4">
    <source>
        <dbReference type="PROSITE" id="PS50977"/>
    </source>
</evidence>
<dbReference type="InterPro" id="IPR036271">
    <property type="entry name" value="Tet_transcr_reg_TetR-rel_C_sf"/>
</dbReference>
<dbReference type="Pfam" id="PF00440">
    <property type="entry name" value="TetR_N"/>
    <property type="match status" value="1"/>
</dbReference>
<proteinExistence type="predicted"/>
<accession>A0A1T4SZQ7</accession>
<evidence type="ECO:0000256" key="3">
    <source>
        <dbReference type="SAM" id="MobiDB-lite"/>
    </source>
</evidence>
<dbReference type="RefSeq" id="WP_170921155.1">
    <property type="nucleotide sequence ID" value="NZ_FUWJ01000011.1"/>
</dbReference>
<protein>
    <submittedName>
        <fullName evidence="5">Transcriptional regulator, TetR family</fullName>
    </submittedName>
</protein>
<sequence>MKTKKRGTSGETAGESHGPADAPAGPRERIMDATFAVLMERGYAGASTLEIATRAKVSKREIYALFGDKRGILVQMIARRATEMQRALTLPVAVNRDAVATTLIEFGTTLLHEVCHPVVTALFRVAIAEAEGDPEMARVLDENGRGIQRPALVAFLQRASQLGLIGAEADPEQMAGQFLSLLFGDVLLRVILRVAERPSRRDCALRARRATETVLRLYPLTSSA</sequence>
<feature type="domain" description="HTH tetR-type" evidence="4">
    <location>
        <begin position="24"/>
        <end position="84"/>
    </location>
</feature>
<evidence type="ECO:0000313" key="5">
    <source>
        <dbReference type="EMBL" id="SKA33657.1"/>
    </source>
</evidence>
<keyword evidence="1 2" id="KW-0238">DNA-binding</keyword>
<keyword evidence="6" id="KW-1185">Reference proteome</keyword>
<dbReference type="GO" id="GO:0000976">
    <property type="term" value="F:transcription cis-regulatory region binding"/>
    <property type="evidence" value="ECO:0007669"/>
    <property type="project" value="TreeGrafter"/>
</dbReference>
<dbReference type="Proteomes" id="UP000190092">
    <property type="component" value="Unassembled WGS sequence"/>
</dbReference>
<feature type="region of interest" description="Disordered" evidence="3">
    <location>
        <begin position="1"/>
        <end position="26"/>
    </location>
</feature>
<evidence type="ECO:0000256" key="1">
    <source>
        <dbReference type="ARBA" id="ARBA00023125"/>
    </source>
</evidence>
<dbReference type="InterPro" id="IPR039536">
    <property type="entry name" value="TetR_C_Proteobacteria"/>
</dbReference>
<gene>
    <name evidence="5" type="ORF">SAMN02745126_05382</name>
</gene>
<dbReference type="EMBL" id="FUWJ01000011">
    <property type="protein sequence ID" value="SKA33657.1"/>
    <property type="molecule type" value="Genomic_DNA"/>
</dbReference>
<name>A0A1T4SZQ7_9HYPH</name>
<dbReference type="InterPro" id="IPR001647">
    <property type="entry name" value="HTH_TetR"/>
</dbReference>
<dbReference type="SUPFAM" id="SSF48498">
    <property type="entry name" value="Tetracyclin repressor-like, C-terminal domain"/>
    <property type="match status" value="1"/>
</dbReference>
<dbReference type="InterPro" id="IPR009057">
    <property type="entry name" value="Homeodomain-like_sf"/>
</dbReference>
<feature type="DNA-binding region" description="H-T-H motif" evidence="2">
    <location>
        <begin position="47"/>
        <end position="66"/>
    </location>
</feature>
<dbReference type="PRINTS" id="PR00455">
    <property type="entry name" value="HTHTETR"/>
</dbReference>
<dbReference type="GO" id="GO:0003700">
    <property type="term" value="F:DNA-binding transcription factor activity"/>
    <property type="evidence" value="ECO:0007669"/>
    <property type="project" value="TreeGrafter"/>
</dbReference>
<dbReference type="Pfam" id="PF14246">
    <property type="entry name" value="TetR_C_7"/>
    <property type="match status" value="1"/>
</dbReference>
<evidence type="ECO:0000256" key="2">
    <source>
        <dbReference type="PROSITE-ProRule" id="PRU00335"/>
    </source>
</evidence>
<dbReference type="SUPFAM" id="SSF46689">
    <property type="entry name" value="Homeodomain-like"/>
    <property type="match status" value="1"/>
</dbReference>
<dbReference type="PANTHER" id="PTHR30055">
    <property type="entry name" value="HTH-TYPE TRANSCRIPTIONAL REGULATOR RUTR"/>
    <property type="match status" value="1"/>
</dbReference>
<evidence type="ECO:0000313" key="6">
    <source>
        <dbReference type="Proteomes" id="UP000190092"/>
    </source>
</evidence>
<dbReference type="Gene3D" id="1.10.357.10">
    <property type="entry name" value="Tetracycline Repressor, domain 2"/>
    <property type="match status" value="1"/>
</dbReference>
<dbReference type="PANTHER" id="PTHR30055:SF226">
    <property type="entry name" value="HTH-TYPE TRANSCRIPTIONAL REGULATOR PKSA"/>
    <property type="match status" value="1"/>
</dbReference>